<comment type="caution">
    <text evidence="2">The sequence shown here is derived from an EMBL/GenBank/DDBJ whole genome shotgun (WGS) entry which is preliminary data.</text>
</comment>
<name>A0A9X2BAI3_9SPHI</name>
<organism evidence="2 3">
    <name type="scientific">Mucilaginibacter straminoryzae</name>
    <dbReference type="NCBI Taxonomy" id="2932774"/>
    <lineage>
        <taxon>Bacteria</taxon>
        <taxon>Pseudomonadati</taxon>
        <taxon>Bacteroidota</taxon>
        <taxon>Sphingobacteriia</taxon>
        <taxon>Sphingobacteriales</taxon>
        <taxon>Sphingobacteriaceae</taxon>
        <taxon>Mucilaginibacter</taxon>
    </lineage>
</organism>
<evidence type="ECO:0000313" key="2">
    <source>
        <dbReference type="EMBL" id="MCJ8210840.1"/>
    </source>
</evidence>
<evidence type="ECO:0000313" key="3">
    <source>
        <dbReference type="Proteomes" id="UP001139450"/>
    </source>
</evidence>
<sequence>MSAILHILNGDATAAGFNTSGIEGDAIIWREVFSEGPLSAAIDAEFWNTRAQWISETFHTTPDEYRANVLGQLEKLGNPYTEINLWFEFDLHCQVNLLGVMQLLSRQIDLDEPVISLICPDNYPGVEDFRGMGQLTGDQLEDLYESRVQLSEYDFKLAAEAWDVYVKQEGPALQQFIQSIGFWGNMHMLKPALEAHLKRLQKNENGLNHIQQTLKDIYDSGVTERAEIYKQFWAKEKIYGMGDSELDAYLQSIGI</sequence>
<dbReference type="EMBL" id="JALJEJ010000006">
    <property type="protein sequence ID" value="MCJ8210840.1"/>
    <property type="molecule type" value="Genomic_DNA"/>
</dbReference>
<keyword evidence="3" id="KW-1185">Reference proteome</keyword>
<proteinExistence type="predicted"/>
<evidence type="ECO:0000259" key="1">
    <source>
        <dbReference type="Pfam" id="PF08874"/>
    </source>
</evidence>
<protein>
    <submittedName>
        <fullName evidence="2">DUF1835 domain-containing protein</fullName>
    </submittedName>
</protein>
<dbReference type="InterPro" id="IPR014973">
    <property type="entry name" value="DUF1835"/>
</dbReference>
<dbReference type="Pfam" id="PF08874">
    <property type="entry name" value="DUF1835"/>
    <property type="match status" value="1"/>
</dbReference>
<feature type="domain" description="DUF1835" evidence="1">
    <location>
        <begin position="5"/>
        <end position="106"/>
    </location>
</feature>
<accession>A0A9X2BAI3</accession>
<dbReference type="Proteomes" id="UP001139450">
    <property type="component" value="Unassembled WGS sequence"/>
</dbReference>
<gene>
    <name evidence="2" type="ORF">MUY27_14070</name>
</gene>
<reference evidence="2" key="1">
    <citation type="submission" date="2022-04" db="EMBL/GenBank/DDBJ databases">
        <title>Mucilaginibacter sp. RS28 isolated from freshwater.</title>
        <authorList>
            <person name="Ko S.-R."/>
        </authorList>
    </citation>
    <scope>NUCLEOTIDE SEQUENCE</scope>
    <source>
        <strain evidence="2">RS28</strain>
    </source>
</reference>
<dbReference type="RefSeq" id="WP_245130802.1">
    <property type="nucleotide sequence ID" value="NZ_JALJEJ010000006.1"/>
</dbReference>
<dbReference type="AlphaFoldDB" id="A0A9X2BAI3"/>